<dbReference type="Pfam" id="PF00505">
    <property type="entry name" value="HMG_box"/>
    <property type="match status" value="1"/>
</dbReference>
<gene>
    <name evidence="11" type="ORF">SPARVUS_LOCUS10837501</name>
</gene>
<dbReference type="Pfam" id="PF01426">
    <property type="entry name" value="BAH"/>
    <property type="match status" value="2"/>
</dbReference>
<dbReference type="PROSITE" id="PS50118">
    <property type="entry name" value="HMG_BOX_2"/>
    <property type="match status" value="1"/>
</dbReference>
<comment type="caution">
    <text evidence="11">The sequence shown here is derived from an EMBL/GenBank/DDBJ whole genome shotgun (WGS) entry which is preliminary data.</text>
</comment>
<evidence type="ECO:0000256" key="1">
    <source>
        <dbReference type="ARBA" id="ARBA00004123"/>
    </source>
</evidence>
<feature type="region of interest" description="Disordered" evidence="8">
    <location>
        <begin position="441"/>
        <end position="480"/>
    </location>
</feature>
<keyword evidence="12" id="KW-1185">Reference proteome</keyword>
<accession>A0ABN9EXR1</accession>
<evidence type="ECO:0000313" key="12">
    <source>
        <dbReference type="Proteomes" id="UP001162483"/>
    </source>
</evidence>
<feature type="domain" description="BAH" evidence="10">
    <location>
        <begin position="166"/>
        <end position="282"/>
    </location>
</feature>
<evidence type="ECO:0000256" key="8">
    <source>
        <dbReference type="SAM" id="MobiDB-lite"/>
    </source>
</evidence>
<proteinExistence type="predicted"/>
<dbReference type="InterPro" id="IPR037382">
    <property type="entry name" value="Rsc/polybromo"/>
</dbReference>
<evidence type="ECO:0000313" key="11">
    <source>
        <dbReference type="EMBL" id="CAI9589067.1"/>
    </source>
</evidence>
<dbReference type="InterPro" id="IPR036910">
    <property type="entry name" value="HMG_box_dom_sf"/>
</dbReference>
<dbReference type="SMART" id="SM00439">
    <property type="entry name" value="BAH"/>
    <property type="match status" value="2"/>
</dbReference>
<feature type="region of interest" description="Disordered" evidence="8">
    <location>
        <begin position="362"/>
        <end position="387"/>
    </location>
</feature>
<dbReference type="InterPro" id="IPR001025">
    <property type="entry name" value="BAH_dom"/>
</dbReference>
<dbReference type="Proteomes" id="UP001162483">
    <property type="component" value="Unassembled WGS sequence"/>
</dbReference>
<evidence type="ECO:0008006" key="13">
    <source>
        <dbReference type="Google" id="ProtNLM"/>
    </source>
</evidence>
<dbReference type="PANTHER" id="PTHR16062:SF19">
    <property type="entry name" value="PROTEIN POLYBROMO-1"/>
    <property type="match status" value="1"/>
</dbReference>
<dbReference type="SUPFAM" id="SSF47095">
    <property type="entry name" value="HMG-box"/>
    <property type="match status" value="1"/>
</dbReference>
<dbReference type="InterPro" id="IPR009071">
    <property type="entry name" value="HMG_box_dom"/>
</dbReference>
<evidence type="ECO:0000256" key="2">
    <source>
        <dbReference type="ARBA" id="ARBA00022737"/>
    </source>
</evidence>
<evidence type="ECO:0000256" key="6">
    <source>
        <dbReference type="ARBA" id="ARBA00023242"/>
    </source>
</evidence>
<evidence type="ECO:0000256" key="4">
    <source>
        <dbReference type="ARBA" id="ARBA00023015"/>
    </source>
</evidence>
<evidence type="ECO:0000256" key="3">
    <source>
        <dbReference type="ARBA" id="ARBA00022853"/>
    </source>
</evidence>
<keyword evidence="4" id="KW-0805">Transcription regulation</keyword>
<keyword evidence="7" id="KW-0238">DNA-binding</keyword>
<comment type="subcellular location">
    <subcellularLocation>
        <location evidence="1">Nucleus</location>
    </subcellularLocation>
</comment>
<dbReference type="EMBL" id="CATNWA010016023">
    <property type="protein sequence ID" value="CAI9589067.1"/>
    <property type="molecule type" value="Genomic_DNA"/>
</dbReference>
<name>A0ABN9EXR1_9NEOB</name>
<keyword evidence="6 7" id="KW-0539">Nucleus</keyword>
<dbReference type="Gene3D" id="2.30.30.490">
    <property type="match status" value="2"/>
</dbReference>
<dbReference type="PROSITE" id="PS51038">
    <property type="entry name" value="BAH"/>
    <property type="match status" value="2"/>
</dbReference>
<protein>
    <recommendedName>
        <fullName evidence="13">Protein polybromo-1</fullName>
    </recommendedName>
</protein>
<organism evidence="11 12">
    <name type="scientific">Staurois parvus</name>
    <dbReference type="NCBI Taxonomy" id="386267"/>
    <lineage>
        <taxon>Eukaryota</taxon>
        <taxon>Metazoa</taxon>
        <taxon>Chordata</taxon>
        <taxon>Craniata</taxon>
        <taxon>Vertebrata</taxon>
        <taxon>Euteleostomi</taxon>
        <taxon>Amphibia</taxon>
        <taxon>Batrachia</taxon>
        <taxon>Anura</taxon>
        <taxon>Neobatrachia</taxon>
        <taxon>Ranoidea</taxon>
        <taxon>Ranidae</taxon>
        <taxon>Staurois</taxon>
    </lineage>
</organism>
<feature type="domain" description="BAH" evidence="10">
    <location>
        <begin position="1"/>
        <end position="83"/>
    </location>
</feature>
<evidence type="ECO:0000256" key="5">
    <source>
        <dbReference type="ARBA" id="ARBA00023163"/>
    </source>
</evidence>
<feature type="compositionally biased region" description="Basic and acidic residues" evidence="8">
    <location>
        <begin position="441"/>
        <end position="454"/>
    </location>
</feature>
<keyword evidence="3" id="KW-0156">Chromatin regulator</keyword>
<dbReference type="SMART" id="SM00398">
    <property type="entry name" value="HMG"/>
    <property type="match status" value="1"/>
</dbReference>
<reference evidence="11" key="1">
    <citation type="submission" date="2023-05" db="EMBL/GenBank/DDBJ databases">
        <authorList>
            <person name="Stuckert A."/>
        </authorList>
    </citation>
    <scope>NUCLEOTIDE SEQUENCE</scope>
</reference>
<evidence type="ECO:0000256" key="7">
    <source>
        <dbReference type="PROSITE-ProRule" id="PRU00267"/>
    </source>
</evidence>
<evidence type="ECO:0000259" key="10">
    <source>
        <dbReference type="PROSITE" id="PS51038"/>
    </source>
</evidence>
<dbReference type="CDD" id="cd21984">
    <property type="entry name" value="HMG-box_PB1"/>
    <property type="match status" value="1"/>
</dbReference>
<sequence>MVVWLLVLPTQGNLSSRTRKFLEKEVFKSDYYNKVPVNKILGKCVVMFVKEYFKLCPENFRDEDVYVCESRYSAKAKAFKKIKLWTMPISSVRFKPRDLPLPVVRVASVFALKNKEEEEPPAESTEEMKEEDNTICLEKEKEDVPVDMPNGEPGCHYYEQLRYNDMWLKVGDCVFIKSHGLVRPRVGRIEKMWLRDGAAYFFGPIFIHPEETIHEPTKMFYKKEVFLSNLEETCPMACILGKCAVLSFKDFLSCRPTEIPENDVLLCESRYNESDKQMKRFKGLKRFSLSAKVVDDEIYYFRKPIVPQKEPSPLLEKKIQELEAKFAELEGGDEEIEDMGEEEGEILEAPSVPQLQTPMSGELELMPYTPPQSTPKSGKNSTKKEGGKRKINMSGYILFSSEMRAVIKAQHPDYSFGELSRLVGTEWRNLEATKKADYEERAAKVAEQQERERLAQQQQQQQQQQQNSSPRAGTPVGALMGVVPPPTPMGMLNQQMTPNSGVMAQGVPSMAGTPATGNIPYNQQMGMLVPAGQQAPPPYPGQNQVSQPAVQQPSTPVFVAPPPRTQKLLHSEAYLKYIEGLTAESNCISKWDQTLSARRRDIHLSKEQESRLPSYWLKSKGAHTTMANALWRLRDLMLRDTLNIRQAYSLENV</sequence>
<feature type="DNA-binding region" description="HMG box" evidence="7">
    <location>
        <begin position="389"/>
        <end position="457"/>
    </location>
</feature>
<keyword evidence="5" id="KW-0804">Transcription</keyword>
<keyword evidence="2" id="KW-0677">Repeat</keyword>
<feature type="compositionally biased region" description="Low complexity" evidence="8">
    <location>
        <begin position="456"/>
        <end position="466"/>
    </location>
</feature>
<evidence type="ECO:0000259" key="9">
    <source>
        <dbReference type="PROSITE" id="PS50118"/>
    </source>
</evidence>
<feature type="domain" description="HMG box" evidence="9">
    <location>
        <begin position="389"/>
        <end position="457"/>
    </location>
</feature>
<dbReference type="InterPro" id="IPR043151">
    <property type="entry name" value="BAH_sf"/>
</dbReference>
<dbReference type="CDD" id="cd04717">
    <property type="entry name" value="BAH_polybromo"/>
    <property type="match status" value="1"/>
</dbReference>
<dbReference type="PANTHER" id="PTHR16062">
    <property type="entry name" value="SWI/SNF-RELATED"/>
    <property type="match status" value="1"/>
</dbReference>